<dbReference type="InParanoid" id="A0A2U3N369"/>
<keyword evidence="2" id="KW-1185">Reference proteome</keyword>
<dbReference type="Proteomes" id="UP000245974">
    <property type="component" value="Unassembled WGS sequence"/>
</dbReference>
<reference evidence="2" key="1">
    <citation type="submission" date="2018-03" db="EMBL/GenBank/DDBJ databases">
        <authorList>
            <person name="Blom J."/>
        </authorList>
    </citation>
    <scope>NUCLEOTIDE SEQUENCE [LARGE SCALE GENOMIC DNA]</scope>
    <source>
        <strain evidence="2">KPC-SM-21</strain>
    </source>
</reference>
<accession>A0A2U3N369</accession>
<sequence length="63" mass="7199">MQIQGFEAYSPSLLAQSINHWIAENVHDSYRIQIIDIQYNCMVNSEGIDVYSALMTYEAEKVG</sequence>
<evidence type="ECO:0000313" key="2">
    <source>
        <dbReference type="Proteomes" id="UP000245974"/>
    </source>
</evidence>
<dbReference type="EMBL" id="OOGT01000219">
    <property type="protein sequence ID" value="SPL72118.1"/>
    <property type="molecule type" value="Genomic_DNA"/>
</dbReference>
<evidence type="ECO:0000313" key="1">
    <source>
        <dbReference type="EMBL" id="SPL72118.1"/>
    </source>
</evidence>
<dbReference type="RefSeq" id="WP_121975518.1">
    <property type="nucleotide sequence ID" value="NZ_OOGT01000219.1"/>
</dbReference>
<protein>
    <submittedName>
        <fullName evidence="1">Uncharacterized protein</fullName>
    </submittedName>
</protein>
<dbReference type="AlphaFoldDB" id="A0A2U3N369"/>
<dbReference type="OrthoDB" id="9929116at2"/>
<proteinExistence type="predicted"/>
<gene>
    <name evidence="1" type="ORF">KPC_3296</name>
</gene>
<name>A0A2U3N369_9GAMM</name>
<organism evidence="1 2">
    <name type="scientific">Acinetobacter stercoris</name>
    <dbReference type="NCBI Taxonomy" id="2126983"/>
    <lineage>
        <taxon>Bacteria</taxon>
        <taxon>Pseudomonadati</taxon>
        <taxon>Pseudomonadota</taxon>
        <taxon>Gammaproteobacteria</taxon>
        <taxon>Moraxellales</taxon>
        <taxon>Moraxellaceae</taxon>
        <taxon>Acinetobacter</taxon>
    </lineage>
</organism>